<evidence type="ECO:0000256" key="7">
    <source>
        <dbReference type="ARBA" id="ARBA00023163"/>
    </source>
</evidence>
<evidence type="ECO:0000313" key="11">
    <source>
        <dbReference type="EMBL" id="KAL0907841.1"/>
    </source>
</evidence>
<evidence type="ECO:0000256" key="3">
    <source>
        <dbReference type="ARBA" id="ARBA00022737"/>
    </source>
</evidence>
<dbReference type="GO" id="GO:0005634">
    <property type="term" value="C:nucleus"/>
    <property type="evidence" value="ECO:0007669"/>
    <property type="project" value="UniProtKB-SubCell"/>
</dbReference>
<dbReference type="Proteomes" id="UP001552299">
    <property type="component" value="Unassembled WGS sequence"/>
</dbReference>
<evidence type="ECO:0000259" key="10">
    <source>
        <dbReference type="PROSITE" id="PS50119"/>
    </source>
</evidence>
<evidence type="ECO:0000313" key="12">
    <source>
        <dbReference type="Proteomes" id="UP001552299"/>
    </source>
</evidence>
<dbReference type="EMBL" id="JANQDX010000017">
    <property type="protein sequence ID" value="KAL0907841.1"/>
    <property type="molecule type" value="Genomic_DNA"/>
</dbReference>
<name>A0ABD0UBV9_DENTH</name>
<feature type="domain" description="B box-type" evidence="10">
    <location>
        <begin position="53"/>
        <end position="100"/>
    </location>
</feature>
<accession>A0ABD0UBV9</accession>
<keyword evidence="6" id="KW-0805">Transcription regulation</keyword>
<protein>
    <recommendedName>
        <fullName evidence="10">B box-type domain-containing protein</fullName>
    </recommendedName>
</protein>
<keyword evidence="5" id="KW-0862">Zinc</keyword>
<dbReference type="Pfam" id="PF00643">
    <property type="entry name" value="zf-B_box"/>
    <property type="match status" value="1"/>
</dbReference>
<dbReference type="InterPro" id="IPR051979">
    <property type="entry name" value="B-box_zinc_finger"/>
</dbReference>
<evidence type="ECO:0000256" key="2">
    <source>
        <dbReference type="ARBA" id="ARBA00022723"/>
    </source>
</evidence>
<feature type="domain" description="B box-type" evidence="10">
    <location>
        <begin position="1"/>
        <end position="47"/>
    </location>
</feature>
<dbReference type="SMART" id="SM00336">
    <property type="entry name" value="BBOX"/>
    <property type="match status" value="2"/>
</dbReference>
<keyword evidence="4 9" id="KW-0863">Zinc-finger</keyword>
<dbReference type="PANTHER" id="PTHR31832">
    <property type="entry name" value="B-BOX ZINC FINGER PROTEIN 22"/>
    <property type="match status" value="1"/>
</dbReference>
<evidence type="ECO:0000256" key="9">
    <source>
        <dbReference type="PROSITE-ProRule" id="PRU00024"/>
    </source>
</evidence>
<evidence type="ECO:0000256" key="4">
    <source>
        <dbReference type="ARBA" id="ARBA00022771"/>
    </source>
</evidence>
<sequence>MKILCDVCGAKEAAVFCCADEAALCSDCDHRVHRANKLADKHSRFSLLPPSPQPHHLCDICQERRGFVFCKEERSILCDECDSSIHATKGLTMMHSRFILTSIRISSASIPASSLEQSISKKKASEPFSPPMAECSNSSSISEYLIKMLPGYRFEDFLFDDSIHYTAGDIFYQSDALALLVEADLDASNIEVASAADAVLSVPDAPLHFNQTTSTILAAAAATSVKSSNKETSRTHHLASPASAPVASHGIEHWTTEEVFIVPQLPSVPGSNKRPFRASPRNF</sequence>
<proteinExistence type="predicted"/>
<dbReference type="InterPro" id="IPR000315">
    <property type="entry name" value="Znf_B-box"/>
</dbReference>
<keyword evidence="12" id="KW-1185">Reference proteome</keyword>
<dbReference type="PANTHER" id="PTHR31832:SF52">
    <property type="entry name" value="B-BOX ZINC FINGER PROTEIN 21"/>
    <property type="match status" value="1"/>
</dbReference>
<reference evidence="11 12" key="1">
    <citation type="journal article" date="2024" name="Plant Biotechnol. J.">
        <title>Dendrobium thyrsiflorum genome and its molecular insights into genes involved in important horticultural traits.</title>
        <authorList>
            <person name="Chen B."/>
            <person name="Wang J.Y."/>
            <person name="Zheng P.J."/>
            <person name="Li K.L."/>
            <person name="Liang Y.M."/>
            <person name="Chen X.F."/>
            <person name="Zhang C."/>
            <person name="Zhao X."/>
            <person name="He X."/>
            <person name="Zhang G.Q."/>
            <person name="Liu Z.J."/>
            <person name="Xu Q."/>
        </authorList>
    </citation>
    <scope>NUCLEOTIDE SEQUENCE [LARGE SCALE GENOMIC DNA]</scope>
    <source>
        <strain evidence="11">GZMU011</strain>
    </source>
</reference>
<dbReference type="GO" id="GO:0008270">
    <property type="term" value="F:zinc ion binding"/>
    <property type="evidence" value="ECO:0007669"/>
    <property type="project" value="UniProtKB-KW"/>
</dbReference>
<keyword evidence="2" id="KW-0479">Metal-binding</keyword>
<evidence type="ECO:0000256" key="6">
    <source>
        <dbReference type="ARBA" id="ARBA00023015"/>
    </source>
</evidence>
<comment type="caution">
    <text evidence="11">The sequence shown here is derived from an EMBL/GenBank/DDBJ whole genome shotgun (WGS) entry which is preliminary data.</text>
</comment>
<dbReference type="AlphaFoldDB" id="A0ABD0UBV9"/>
<keyword evidence="7" id="KW-0804">Transcription</keyword>
<evidence type="ECO:0000256" key="1">
    <source>
        <dbReference type="ARBA" id="ARBA00004123"/>
    </source>
</evidence>
<dbReference type="InterPro" id="IPR049808">
    <property type="entry name" value="CONSTANS-like_Bbox1"/>
</dbReference>
<dbReference type="CDD" id="cd19821">
    <property type="entry name" value="Bbox1_BBX-like"/>
    <property type="match status" value="2"/>
</dbReference>
<evidence type="ECO:0000256" key="8">
    <source>
        <dbReference type="ARBA" id="ARBA00023242"/>
    </source>
</evidence>
<gene>
    <name evidence="11" type="ORF">M5K25_022284</name>
</gene>
<comment type="subcellular location">
    <subcellularLocation>
        <location evidence="1">Nucleus</location>
    </subcellularLocation>
</comment>
<evidence type="ECO:0000256" key="5">
    <source>
        <dbReference type="ARBA" id="ARBA00022833"/>
    </source>
</evidence>
<keyword evidence="8" id="KW-0539">Nucleus</keyword>
<organism evidence="11 12">
    <name type="scientific">Dendrobium thyrsiflorum</name>
    <name type="common">Pinecone-like raceme dendrobium</name>
    <name type="synonym">Orchid</name>
    <dbReference type="NCBI Taxonomy" id="117978"/>
    <lineage>
        <taxon>Eukaryota</taxon>
        <taxon>Viridiplantae</taxon>
        <taxon>Streptophyta</taxon>
        <taxon>Embryophyta</taxon>
        <taxon>Tracheophyta</taxon>
        <taxon>Spermatophyta</taxon>
        <taxon>Magnoliopsida</taxon>
        <taxon>Liliopsida</taxon>
        <taxon>Asparagales</taxon>
        <taxon>Orchidaceae</taxon>
        <taxon>Epidendroideae</taxon>
        <taxon>Malaxideae</taxon>
        <taxon>Dendrobiinae</taxon>
        <taxon>Dendrobium</taxon>
    </lineage>
</organism>
<keyword evidence="3" id="KW-0677">Repeat</keyword>
<dbReference type="PROSITE" id="PS50119">
    <property type="entry name" value="ZF_BBOX"/>
    <property type="match status" value="2"/>
</dbReference>
<dbReference type="Gene3D" id="3.30.160.60">
    <property type="entry name" value="Classic Zinc Finger"/>
    <property type="match status" value="1"/>
</dbReference>